<reference evidence="2 4" key="1">
    <citation type="submission" date="2018-03" db="EMBL/GenBank/DDBJ databases">
        <authorList>
            <person name="Nguyen K."/>
            <person name="Fouts D."/>
            <person name="Sutton G."/>
        </authorList>
    </citation>
    <scope>NUCLEOTIDE SEQUENCE [LARGE SCALE GENOMIC DNA]</scope>
    <source>
        <strain evidence="2 4">AU14328</strain>
    </source>
</reference>
<reference evidence="3 5" key="2">
    <citation type="submission" date="2018-03" db="EMBL/GenBank/DDBJ databases">
        <authorList>
            <person name="Keele B.F."/>
        </authorList>
    </citation>
    <scope>NUCLEOTIDE SEQUENCE [LARGE SCALE GENOMIC DNA]</scope>
    <source>
        <strain evidence="3 5">AU19729</strain>
    </source>
</reference>
<accession>A0A2S9MKT1</accession>
<sequence length="99" mass="10859">MKNRFNRRHRLPLGEHESSAWRRDRARRVLAGASAPLSPTHPRATRQVAHDAAPRHAHEGGRRSGCFKISASTYPSLTRHGSVARRPALGAPPAATLQS</sequence>
<gene>
    <name evidence="2" type="ORF">C6P99_21190</name>
    <name evidence="3" type="ORF">C6Q15_17755</name>
</gene>
<dbReference type="EMBL" id="PVGH01000068">
    <property type="protein sequence ID" value="PRF59168.1"/>
    <property type="molecule type" value="Genomic_DNA"/>
</dbReference>
<evidence type="ECO:0000313" key="5">
    <source>
        <dbReference type="Proteomes" id="UP000238982"/>
    </source>
</evidence>
<evidence type="ECO:0000313" key="3">
    <source>
        <dbReference type="EMBL" id="PRF59168.1"/>
    </source>
</evidence>
<feature type="region of interest" description="Disordered" evidence="1">
    <location>
        <begin position="1"/>
        <end position="99"/>
    </location>
</feature>
<dbReference type="Proteomes" id="UP000238982">
    <property type="component" value="Unassembled WGS sequence"/>
</dbReference>
<proteinExistence type="predicted"/>
<evidence type="ECO:0000313" key="2">
    <source>
        <dbReference type="EMBL" id="PRE44491.1"/>
    </source>
</evidence>
<dbReference type="AlphaFoldDB" id="A0A2S9MKT1"/>
<evidence type="ECO:0000313" key="4">
    <source>
        <dbReference type="Proteomes" id="UP000237811"/>
    </source>
</evidence>
<feature type="compositionally biased region" description="Basic and acidic residues" evidence="1">
    <location>
        <begin position="48"/>
        <end position="62"/>
    </location>
</feature>
<feature type="compositionally biased region" description="Basic and acidic residues" evidence="1">
    <location>
        <begin position="12"/>
        <end position="23"/>
    </location>
</feature>
<feature type="compositionally biased region" description="Basic residues" evidence="1">
    <location>
        <begin position="1"/>
        <end position="11"/>
    </location>
</feature>
<dbReference type="GO" id="GO:0051301">
    <property type="term" value="P:cell division"/>
    <property type="evidence" value="ECO:0007669"/>
    <property type="project" value="UniProtKB-KW"/>
</dbReference>
<dbReference type="Proteomes" id="UP000237811">
    <property type="component" value="Unassembled WGS sequence"/>
</dbReference>
<organism evidence="3 5">
    <name type="scientific">Burkholderia multivorans</name>
    <dbReference type="NCBI Taxonomy" id="87883"/>
    <lineage>
        <taxon>Bacteria</taxon>
        <taxon>Pseudomonadati</taxon>
        <taxon>Pseudomonadota</taxon>
        <taxon>Betaproteobacteria</taxon>
        <taxon>Burkholderiales</taxon>
        <taxon>Burkholderiaceae</taxon>
        <taxon>Burkholderia</taxon>
        <taxon>Burkholderia cepacia complex</taxon>
    </lineage>
</organism>
<keyword evidence="3" id="KW-0131">Cell cycle</keyword>
<feature type="compositionally biased region" description="Low complexity" evidence="1">
    <location>
        <begin position="84"/>
        <end position="99"/>
    </location>
</feature>
<comment type="caution">
    <text evidence="3">The sequence shown here is derived from an EMBL/GenBank/DDBJ whole genome shotgun (WGS) entry which is preliminary data.</text>
</comment>
<evidence type="ECO:0000256" key="1">
    <source>
        <dbReference type="SAM" id="MobiDB-lite"/>
    </source>
</evidence>
<name>A0A2S9MKT1_9BURK</name>
<keyword evidence="3" id="KW-0132">Cell division</keyword>
<protein>
    <submittedName>
        <fullName evidence="3">Cell division protein FtsQ</fullName>
    </submittedName>
</protein>
<dbReference type="EMBL" id="PVFR01000063">
    <property type="protein sequence ID" value="PRE44491.1"/>
    <property type="molecule type" value="Genomic_DNA"/>
</dbReference>